<evidence type="ECO:0000313" key="3">
    <source>
        <dbReference type="Proteomes" id="UP001155604"/>
    </source>
</evidence>
<feature type="domain" description="Primase C-terminal 1" evidence="1">
    <location>
        <begin position="176"/>
        <end position="239"/>
    </location>
</feature>
<dbReference type="EMBL" id="JAMTCC010000080">
    <property type="protein sequence ID" value="MCT7948060.1"/>
    <property type="molecule type" value="Genomic_DNA"/>
</dbReference>
<organism evidence="2 3">
    <name type="scientific">Shewanella septentrionalis</name>
    <dbReference type="NCBI Taxonomy" id="2952223"/>
    <lineage>
        <taxon>Bacteria</taxon>
        <taxon>Pseudomonadati</taxon>
        <taxon>Pseudomonadota</taxon>
        <taxon>Gammaproteobacteria</taxon>
        <taxon>Alteromonadales</taxon>
        <taxon>Shewanellaceae</taxon>
        <taxon>Shewanella</taxon>
    </lineage>
</organism>
<sequence>MNATCQLTFFEQRLPKKPYYSDNLSNGLSIIAAKKAVKSRYIQHNGPTHKYWLVFDVDRLGATMCWEDAGAPAPNIVVTNRENGHAHLIYGLEIPIRTAPDGSSKALRYAAAVEAALRAKLGSDEHYAGLICKNPLNPHWLVSTWEPNLYTLDWLADYLDLSAYNGSKRLLGNGLGRNCNLFDYLSQWAYKAIRQGYPQYERWFEAVLTRAEAYNNREFKSPLPLSEVKATAKSVARWTHKRMTKEGFSAWQARQGAKSKRPTTNGTKAELLPKVLLMQVQGYSNRMIAEDLGIGSATISRWTSKR</sequence>
<name>A0A9X2WYZ1_9GAMM</name>
<accession>A0A9X2WYZ1</accession>
<dbReference type="Pfam" id="PF08708">
    <property type="entry name" value="PriCT_1"/>
    <property type="match status" value="1"/>
</dbReference>
<dbReference type="Gene3D" id="1.10.340.50">
    <property type="match status" value="1"/>
</dbReference>
<dbReference type="RefSeq" id="WP_261274048.1">
    <property type="nucleotide sequence ID" value="NZ_JAMTCC010000080.1"/>
</dbReference>
<comment type="caution">
    <text evidence="2">The sequence shown here is derived from an EMBL/GenBank/DDBJ whole genome shotgun (WGS) entry which is preliminary data.</text>
</comment>
<dbReference type="InterPro" id="IPR004322">
    <property type="entry name" value="Plasmid_replicase_bac"/>
</dbReference>
<dbReference type="InterPro" id="IPR014820">
    <property type="entry name" value="PriCT_1"/>
</dbReference>
<evidence type="ECO:0000259" key="1">
    <source>
        <dbReference type="Pfam" id="PF08708"/>
    </source>
</evidence>
<dbReference type="Proteomes" id="UP001155604">
    <property type="component" value="Unassembled WGS sequence"/>
</dbReference>
<proteinExistence type="predicted"/>
<evidence type="ECO:0000313" key="2">
    <source>
        <dbReference type="EMBL" id="MCT7948060.1"/>
    </source>
</evidence>
<keyword evidence="3" id="KW-1185">Reference proteome</keyword>
<gene>
    <name evidence="2" type="ORF">NE536_22190</name>
</gene>
<reference evidence="2" key="1">
    <citation type="journal article" date="2023" name="Int. J. Syst. Evol. Microbiol.">
        <title>&lt;i&gt;Shewanella septentrionalis&lt;/i&gt; sp. nov. and &lt;i&gt;Shewanella holmiensis&lt;/i&gt; sp. nov., isolated from Baltic Sea water and sediments.</title>
        <authorList>
            <person name="Martin-Rodriguez A.J."/>
            <person name="Thorell K."/>
            <person name="Joffre E."/>
            <person name="Jensie-Markopoulos S."/>
            <person name="Moore E.R.B."/>
            <person name="Sjoling A."/>
        </authorList>
    </citation>
    <scope>NUCLEOTIDE SEQUENCE</scope>
    <source>
        <strain evidence="2">SP1W3</strain>
    </source>
</reference>
<protein>
    <submittedName>
        <fullName evidence="2">Replication initiation protein</fullName>
    </submittedName>
</protein>
<dbReference type="AlphaFoldDB" id="A0A9X2WYZ1"/>
<dbReference type="Pfam" id="PF03090">
    <property type="entry name" value="Replicase"/>
    <property type="match status" value="1"/>
</dbReference>